<dbReference type="AlphaFoldDB" id="A0A133VN52"/>
<dbReference type="EMBL" id="LHYK01000030">
    <property type="protein sequence ID" value="KXB07841.1"/>
    <property type="molecule type" value="Genomic_DNA"/>
</dbReference>
<proteinExistence type="predicted"/>
<gene>
    <name evidence="1" type="ORF">AKJ58_01645</name>
</gene>
<evidence type="ECO:0000313" key="1">
    <source>
        <dbReference type="EMBL" id="KXB07841.1"/>
    </source>
</evidence>
<comment type="caution">
    <text evidence="1">The sequence shown here is derived from an EMBL/GenBank/DDBJ whole genome shotgun (WGS) entry which is preliminary data.</text>
</comment>
<dbReference type="Proteomes" id="UP000070256">
    <property type="component" value="Unassembled WGS sequence"/>
</dbReference>
<dbReference type="InterPro" id="IPR036390">
    <property type="entry name" value="WH_DNA-bd_sf"/>
</dbReference>
<keyword evidence="2" id="KW-1185">Reference proteome</keyword>
<evidence type="ECO:0000313" key="2">
    <source>
        <dbReference type="Proteomes" id="UP000070256"/>
    </source>
</evidence>
<dbReference type="InterPro" id="IPR036388">
    <property type="entry name" value="WH-like_DNA-bd_sf"/>
</dbReference>
<organism evidence="1 2">
    <name type="scientific">candidate division MSBL1 archaeon SCGC-AAA385D11</name>
    <dbReference type="NCBI Taxonomy" id="1698286"/>
    <lineage>
        <taxon>Archaea</taxon>
        <taxon>Methanobacteriati</taxon>
        <taxon>Methanobacteriota</taxon>
        <taxon>candidate division MSBL1</taxon>
    </lineage>
</organism>
<reference evidence="1 2" key="1">
    <citation type="journal article" date="2016" name="Sci. Rep.">
        <title>Metabolic traits of an uncultured archaeal lineage -MSBL1- from brine pools of the Red Sea.</title>
        <authorList>
            <person name="Mwirichia R."/>
            <person name="Alam I."/>
            <person name="Rashid M."/>
            <person name="Vinu M."/>
            <person name="Ba-Alawi W."/>
            <person name="Anthony Kamau A."/>
            <person name="Kamanda Ngugi D."/>
            <person name="Goker M."/>
            <person name="Klenk H.P."/>
            <person name="Bajic V."/>
            <person name="Stingl U."/>
        </authorList>
    </citation>
    <scope>NUCLEOTIDE SEQUENCE [LARGE SCALE GENOMIC DNA]</scope>
    <source>
        <strain evidence="1">SCGC-AAA385D11</strain>
    </source>
</reference>
<sequence>MQRKGLNYKVGHIICKWHILEYIKRIERLPDTQLPTSHNIANYFGVATGRIRNQLDNMEGSGWLRKREEEKGKRKIYRWELGEKSWKFIEGFRPLGSNGFLSDKNPFLDKVRKRAKKMGKSFDQHL</sequence>
<accession>A0A133VN52</accession>
<name>A0A133VN52_9EURY</name>
<dbReference type="SUPFAM" id="SSF46785">
    <property type="entry name" value="Winged helix' DNA-binding domain"/>
    <property type="match status" value="1"/>
</dbReference>
<dbReference type="Gene3D" id="1.10.10.10">
    <property type="entry name" value="Winged helix-like DNA-binding domain superfamily/Winged helix DNA-binding domain"/>
    <property type="match status" value="1"/>
</dbReference>
<protein>
    <submittedName>
        <fullName evidence="1">Uncharacterized protein</fullName>
    </submittedName>
</protein>